<accession>A0ABQ8Z3J4</accession>
<evidence type="ECO:0000313" key="2">
    <source>
        <dbReference type="EMBL" id="KAJ6251463.1"/>
    </source>
</evidence>
<reference evidence="2" key="1">
    <citation type="submission" date="2022-08" db="EMBL/GenBank/DDBJ databases">
        <title>Novel sulfate-reducing endosymbionts in the free-living metamonad Anaeramoeba.</title>
        <authorList>
            <person name="Jerlstrom-Hultqvist J."/>
            <person name="Cepicka I."/>
            <person name="Gallot-Lavallee L."/>
            <person name="Salas-Leiva D."/>
            <person name="Curtis B.A."/>
            <person name="Zahonova K."/>
            <person name="Pipaliya S."/>
            <person name="Dacks J."/>
            <person name="Roger A.J."/>
        </authorList>
    </citation>
    <scope>NUCLEOTIDE SEQUENCE</scope>
    <source>
        <strain evidence="2">Schooner1</strain>
    </source>
</reference>
<gene>
    <name evidence="2" type="ORF">M0813_15003</name>
</gene>
<feature type="compositionally biased region" description="Basic residues" evidence="1">
    <location>
        <begin position="353"/>
        <end position="395"/>
    </location>
</feature>
<dbReference type="EMBL" id="JAOAOG010000059">
    <property type="protein sequence ID" value="KAJ6251463.1"/>
    <property type="molecule type" value="Genomic_DNA"/>
</dbReference>
<keyword evidence="3" id="KW-1185">Reference proteome</keyword>
<evidence type="ECO:0000256" key="1">
    <source>
        <dbReference type="SAM" id="MobiDB-lite"/>
    </source>
</evidence>
<feature type="region of interest" description="Disordered" evidence="1">
    <location>
        <begin position="349"/>
        <end position="414"/>
    </location>
</feature>
<dbReference type="Proteomes" id="UP001150062">
    <property type="component" value="Unassembled WGS sequence"/>
</dbReference>
<protein>
    <submittedName>
        <fullName evidence="2">Uncharacterized protein</fullName>
    </submittedName>
</protein>
<organism evidence="2 3">
    <name type="scientific">Anaeramoeba flamelloides</name>
    <dbReference type="NCBI Taxonomy" id="1746091"/>
    <lineage>
        <taxon>Eukaryota</taxon>
        <taxon>Metamonada</taxon>
        <taxon>Anaeramoebidae</taxon>
        <taxon>Anaeramoeba</taxon>
    </lineage>
</organism>
<comment type="caution">
    <text evidence="2">The sequence shown here is derived from an EMBL/GenBank/DDBJ whole genome shotgun (WGS) entry which is preliminary data.</text>
</comment>
<proteinExistence type="predicted"/>
<name>A0ABQ8Z3J4_9EUKA</name>
<feature type="compositionally biased region" description="Polar residues" evidence="1">
    <location>
        <begin position="396"/>
        <end position="414"/>
    </location>
</feature>
<evidence type="ECO:0000313" key="3">
    <source>
        <dbReference type="Proteomes" id="UP001150062"/>
    </source>
</evidence>
<sequence length="473" mass="54514">MTLNEEEPTFYSLMWEFGDYLVRTLKDQQEFLFDECINRFLNTFAFNVNQKVKSNLKKKLFHVCKLFNQNSICILPDQLPSHKKKPKNPHLKNISPIYDHFKNNFVLNPIWRSVLLKKKPSLTTTNTNMVGVIPTVCNTENNQNDLVAKSSRSEKTIGLLTFQICKMLSKGPFTREELTKETGFIKQRISTVLAIYKSINLVSENKSTHHIFWNGYQANVISNSKKYSEHLIKLRNQKRLLAKKLSRVLNKFESKLHNDHFDKKPLATVTKNSFCDSLTNHLHQVQDCVVPFSEEKVSQMLFSENVHSQNCITQQAFSSLESTKKIILFLKNLKAPYETNLKQLCSSLPKTQNTKKNRKKLSSKKSKPDHRKSIKLRVKKAKKQPKIIHKKRQSKNAHTLSPSSTTTRGCKNQNKISPIEQEAIKAILSLTNPNSFNTHPKKNSSFESKTIKGNTFQSSLSRIPLLLLITQEN</sequence>